<gene>
    <name evidence="1" type="ORF">PHMEG_000371</name>
</gene>
<name>A0A225X5N2_9STRA</name>
<evidence type="ECO:0000313" key="1">
    <source>
        <dbReference type="EMBL" id="OWZ24550.1"/>
    </source>
</evidence>
<reference evidence="2" key="1">
    <citation type="submission" date="2017-03" db="EMBL/GenBank/DDBJ databases">
        <title>Phytopthora megakarya and P. palmivora, two closely related causual agents of cacao black pod achieved similar genome size and gene model numbers by different mechanisms.</title>
        <authorList>
            <person name="Ali S."/>
            <person name="Shao J."/>
            <person name="Larry D.J."/>
            <person name="Kronmiller B."/>
            <person name="Shen D."/>
            <person name="Strem M.D."/>
            <person name="Melnick R.L."/>
            <person name="Guiltinan M.J."/>
            <person name="Tyler B.M."/>
            <person name="Meinhardt L.W."/>
            <person name="Bailey B.A."/>
        </authorList>
    </citation>
    <scope>NUCLEOTIDE SEQUENCE [LARGE SCALE GENOMIC DNA]</scope>
    <source>
        <strain evidence="2">zdho120</strain>
    </source>
</reference>
<protein>
    <submittedName>
        <fullName evidence="1">Uncharacterized protein</fullName>
    </submittedName>
</protein>
<dbReference type="Proteomes" id="UP000198211">
    <property type="component" value="Unassembled WGS sequence"/>
</dbReference>
<dbReference type="EMBL" id="NBNE01000009">
    <property type="protein sequence ID" value="OWZ24550.1"/>
    <property type="molecule type" value="Genomic_DNA"/>
</dbReference>
<dbReference type="AlphaFoldDB" id="A0A225X5N2"/>
<evidence type="ECO:0000313" key="2">
    <source>
        <dbReference type="Proteomes" id="UP000198211"/>
    </source>
</evidence>
<organism evidence="1 2">
    <name type="scientific">Phytophthora megakarya</name>
    <dbReference type="NCBI Taxonomy" id="4795"/>
    <lineage>
        <taxon>Eukaryota</taxon>
        <taxon>Sar</taxon>
        <taxon>Stramenopiles</taxon>
        <taxon>Oomycota</taxon>
        <taxon>Peronosporomycetes</taxon>
        <taxon>Peronosporales</taxon>
        <taxon>Peronosporaceae</taxon>
        <taxon>Phytophthora</taxon>
    </lineage>
</organism>
<proteinExistence type="predicted"/>
<sequence>MKELKNLCRIYYVNYHVFNEFAQDGVACTSTDCDRAWAVTVLLHVASAVPAPLELLLLHIARRTLITEIVVRAWTAVRTKVIVRDFIQAGTVPFGPRDTEGNFVVEAPKESVDTMVEEEDAINEN</sequence>
<accession>A0A225X5N2</accession>
<comment type="caution">
    <text evidence="1">The sequence shown here is derived from an EMBL/GenBank/DDBJ whole genome shotgun (WGS) entry which is preliminary data.</text>
</comment>
<dbReference type="OrthoDB" id="108652at2759"/>
<keyword evidence="2" id="KW-1185">Reference proteome</keyword>